<keyword evidence="1" id="KW-0472">Membrane</keyword>
<sequence>MARDLKTSRLATIYEGTDVDERTLQQGQTKRRRPRSKAFRLLGPLILLACLHFTIFNSSSAFFSGHQQHTVRVPIHAEKTLSRCRDLSRTPGPSPSFYSRSTSDRFVPGTKPTLLKNAKIWTGGANGTEVVEGDIFVDKGIIKSIAPGLGGKRFAKEIRELVKSGGIEIVDVDGAWVTPGIVDSHSHLGDYPAPALSGASDGNSHAGLTLPWLRSIDGLNTHDDSYPLSISGGITTALVLPGSANAIGGQAFAIKLRETKERSPTAMLLEPPADLNGTYRDTREGEEWSGHWRQMKHACGENPSRVYSGTRMDTFWAFRKAYDTARQLKEKQDAFCSKALSGEWTDLGEFPDDLQWDALVDVLRGRVRVQAHCYEAVDLDDLIRLTNEFKFSLAAVHHAHEAYLVPEVLKKAYGHPPSVAIFAANARYKREAYRGSEFAARILSDNGLTVVMKSDHSVLNSRYLLYEAQQAHYYGLADNLALSSVTTSAAKTIGMDHRIGYVREGYDADLVVWDSHPLALGATPAQVYIDGIAQLASPFTSHTKDSPTFQTVPEVPDFEDEIKKAIEFEGLPPLGPAEKLKSEGNVEEVIVFKGVESVWMPGVGQNGEVEVQEMFSAESVGSEHYGSVIVQNGTVLCYGDITTCSLGALSSPNVHVREVDLKGGSISPALLSFGSQLGLQEISGEASTVDGTVLEPLKGDLPSALGEGKEAVIRAVDGLQFETRDALLAYRSGTTRAITAPTSSSFTSGLSTLFSLGASHKLEDGAVIQEDVGLHVAVRHFGKAGPSVSTQIGVLRKGLVDGIDGKGIYVDVVKEKIPLVVEAHSADIIATLIALKAEIESKSSISLQLTITGATEAHLLAKELGEAGVGVIFVPSRPFPKVWEMKRLLPGPPLSKDSEISLLVKNNVTVGIGCEGSWAARNARFDVGWAALEADGQISKSQALALASTNLEKLLGGDAIVKESVRLPELVATEGGELTAFEGKVVAVIRGRTGRVDLF</sequence>
<evidence type="ECO:0000313" key="3">
    <source>
        <dbReference type="EMBL" id="EIM79233.1"/>
    </source>
</evidence>
<dbReference type="SUPFAM" id="SSF51338">
    <property type="entry name" value="Composite domain of metallo-dependent hydrolases"/>
    <property type="match status" value="1"/>
</dbReference>
<organism evidence="3 4">
    <name type="scientific">Stereum hirsutum (strain FP-91666)</name>
    <name type="common">White-rot fungus</name>
    <dbReference type="NCBI Taxonomy" id="721885"/>
    <lineage>
        <taxon>Eukaryota</taxon>
        <taxon>Fungi</taxon>
        <taxon>Dikarya</taxon>
        <taxon>Basidiomycota</taxon>
        <taxon>Agaricomycotina</taxon>
        <taxon>Agaricomycetes</taxon>
        <taxon>Russulales</taxon>
        <taxon>Stereaceae</taxon>
        <taxon>Stereum</taxon>
    </lineage>
</organism>
<dbReference type="SUPFAM" id="SSF51556">
    <property type="entry name" value="Metallo-dependent hydrolases"/>
    <property type="match status" value="1"/>
</dbReference>
<keyword evidence="1" id="KW-0812">Transmembrane</keyword>
<gene>
    <name evidence="3" type="ORF">STEHIDRAFT_106349</name>
</gene>
<proteinExistence type="predicted"/>
<dbReference type="OMA" id="RSFPYTW"/>
<dbReference type="OrthoDB" id="10258955at2759"/>
<keyword evidence="3" id="KW-0378">Hydrolase</keyword>
<dbReference type="Proteomes" id="UP000053927">
    <property type="component" value="Unassembled WGS sequence"/>
</dbReference>
<dbReference type="InterPro" id="IPR006680">
    <property type="entry name" value="Amidohydro-rel"/>
</dbReference>
<dbReference type="PANTHER" id="PTHR43668">
    <property type="entry name" value="ALLANTOINASE"/>
    <property type="match status" value="1"/>
</dbReference>
<accession>R7RWR4</accession>
<dbReference type="Pfam" id="PF01979">
    <property type="entry name" value="Amidohydro_1"/>
    <property type="match status" value="1"/>
</dbReference>
<dbReference type="Gene3D" id="3.20.20.140">
    <property type="entry name" value="Metal-dependent hydrolases"/>
    <property type="match status" value="2"/>
</dbReference>
<dbReference type="InterPro" id="IPR032466">
    <property type="entry name" value="Metal_Hydrolase"/>
</dbReference>
<protein>
    <submittedName>
        <fullName evidence="3">Composite domain of metallo-dependent hydrolase</fullName>
    </submittedName>
</protein>
<dbReference type="GO" id="GO:0006145">
    <property type="term" value="P:purine nucleobase catabolic process"/>
    <property type="evidence" value="ECO:0007669"/>
    <property type="project" value="TreeGrafter"/>
</dbReference>
<evidence type="ECO:0000313" key="4">
    <source>
        <dbReference type="Proteomes" id="UP000053927"/>
    </source>
</evidence>
<name>R7RWR4_STEHR</name>
<feature type="transmembrane region" description="Helical" evidence="1">
    <location>
        <begin position="38"/>
        <end position="56"/>
    </location>
</feature>
<dbReference type="GO" id="GO:0004038">
    <property type="term" value="F:allantoinase activity"/>
    <property type="evidence" value="ECO:0007669"/>
    <property type="project" value="TreeGrafter"/>
</dbReference>
<keyword evidence="4" id="KW-1185">Reference proteome</keyword>
<evidence type="ECO:0000259" key="2">
    <source>
        <dbReference type="Pfam" id="PF01979"/>
    </source>
</evidence>
<reference evidence="4" key="1">
    <citation type="journal article" date="2012" name="Science">
        <title>The Paleozoic origin of enzymatic lignin decomposition reconstructed from 31 fungal genomes.</title>
        <authorList>
            <person name="Floudas D."/>
            <person name="Binder M."/>
            <person name="Riley R."/>
            <person name="Barry K."/>
            <person name="Blanchette R.A."/>
            <person name="Henrissat B."/>
            <person name="Martinez A.T."/>
            <person name="Otillar R."/>
            <person name="Spatafora J.W."/>
            <person name="Yadav J.S."/>
            <person name="Aerts A."/>
            <person name="Benoit I."/>
            <person name="Boyd A."/>
            <person name="Carlson A."/>
            <person name="Copeland A."/>
            <person name="Coutinho P.M."/>
            <person name="de Vries R.P."/>
            <person name="Ferreira P."/>
            <person name="Findley K."/>
            <person name="Foster B."/>
            <person name="Gaskell J."/>
            <person name="Glotzer D."/>
            <person name="Gorecki P."/>
            <person name="Heitman J."/>
            <person name="Hesse C."/>
            <person name="Hori C."/>
            <person name="Igarashi K."/>
            <person name="Jurgens J.A."/>
            <person name="Kallen N."/>
            <person name="Kersten P."/>
            <person name="Kohler A."/>
            <person name="Kuees U."/>
            <person name="Kumar T.K.A."/>
            <person name="Kuo A."/>
            <person name="LaButti K."/>
            <person name="Larrondo L.F."/>
            <person name="Lindquist E."/>
            <person name="Ling A."/>
            <person name="Lombard V."/>
            <person name="Lucas S."/>
            <person name="Lundell T."/>
            <person name="Martin R."/>
            <person name="McLaughlin D.J."/>
            <person name="Morgenstern I."/>
            <person name="Morin E."/>
            <person name="Murat C."/>
            <person name="Nagy L.G."/>
            <person name="Nolan M."/>
            <person name="Ohm R.A."/>
            <person name="Patyshakuliyeva A."/>
            <person name="Rokas A."/>
            <person name="Ruiz-Duenas F.J."/>
            <person name="Sabat G."/>
            <person name="Salamov A."/>
            <person name="Samejima M."/>
            <person name="Schmutz J."/>
            <person name="Slot J.C."/>
            <person name="St John F."/>
            <person name="Stenlid J."/>
            <person name="Sun H."/>
            <person name="Sun S."/>
            <person name="Syed K."/>
            <person name="Tsang A."/>
            <person name="Wiebenga A."/>
            <person name="Young D."/>
            <person name="Pisabarro A."/>
            <person name="Eastwood D.C."/>
            <person name="Martin F."/>
            <person name="Cullen D."/>
            <person name="Grigoriev I.V."/>
            <person name="Hibbett D.S."/>
        </authorList>
    </citation>
    <scope>NUCLEOTIDE SEQUENCE [LARGE SCALE GENOMIC DNA]</scope>
    <source>
        <strain evidence="4">FP-91666</strain>
    </source>
</reference>
<dbReference type="PANTHER" id="PTHR43668:SF5">
    <property type="entry name" value="AMIDOHYDROLASE 3 DOMAIN-CONTAINING PROTEIN"/>
    <property type="match status" value="1"/>
</dbReference>
<dbReference type="AlphaFoldDB" id="R7RWR4"/>
<keyword evidence="1" id="KW-1133">Transmembrane helix</keyword>
<feature type="domain" description="Amidohydrolase-related" evidence="2">
    <location>
        <begin position="176"/>
        <end position="529"/>
    </location>
</feature>
<evidence type="ECO:0000256" key="1">
    <source>
        <dbReference type="SAM" id="Phobius"/>
    </source>
</evidence>
<dbReference type="EMBL" id="JH687407">
    <property type="protein sequence ID" value="EIM79233.1"/>
    <property type="molecule type" value="Genomic_DNA"/>
</dbReference>
<dbReference type="KEGG" id="shs:STEHIDRAFT_106349"/>
<dbReference type="InterPro" id="IPR050138">
    <property type="entry name" value="DHOase/Allantoinase_Hydrolase"/>
</dbReference>
<dbReference type="InterPro" id="IPR011059">
    <property type="entry name" value="Metal-dep_hydrolase_composite"/>
</dbReference>
<dbReference type="GO" id="GO:0005737">
    <property type="term" value="C:cytoplasm"/>
    <property type="evidence" value="ECO:0007669"/>
    <property type="project" value="TreeGrafter"/>
</dbReference>
<dbReference type="RefSeq" id="XP_007311683.1">
    <property type="nucleotide sequence ID" value="XM_007311621.1"/>
</dbReference>
<dbReference type="GeneID" id="18794805"/>
<dbReference type="eggNOG" id="ENOG502QQ9Z">
    <property type="taxonomic scope" value="Eukaryota"/>
</dbReference>